<comment type="caution">
    <text evidence="1">The sequence shown here is derived from an EMBL/GenBank/DDBJ whole genome shotgun (WGS) entry which is preliminary data.</text>
</comment>
<sequence>MKRYLYTGVLLGTIILAGCSANEETEEQVNKETTEGLTDGQTVEVEALSDTDKREVVVSVTPLDLTQEQKEDYHKQYFEIVEDLKAEYQFSDMTLVPLDEFLKVDWVEPEEFKGKLVDILEKGCISC</sequence>
<dbReference type="Proteomes" id="UP000658225">
    <property type="component" value="Unassembled WGS sequence"/>
</dbReference>
<reference evidence="1" key="1">
    <citation type="submission" date="2020-10" db="EMBL/GenBank/DDBJ databases">
        <title>Genomic Encyclopedia of Type Strains, Phase IV (KMG-IV): sequencing the most valuable type-strain genomes for metagenomic binning, comparative biology and taxonomic classification.</title>
        <authorList>
            <person name="Goeker M."/>
        </authorList>
    </citation>
    <scope>NUCLEOTIDE SEQUENCE</scope>
    <source>
        <strain evidence="1">DSM 13886</strain>
    </source>
</reference>
<evidence type="ECO:0000313" key="1">
    <source>
        <dbReference type="EMBL" id="MBE1553241.1"/>
    </source>
</evidence>
<proteinExistence type="predicted"/>
<dbReference type="AlphaFoldDB" id="A0A927ML74"/>
<gene>
    <name evidence="1" type="ORF">H4683_000310</name>
</gene>
<name>A0A927ML74_9BACL</name>
<accession>A0A927ML74</accession>
<evidence type="ECO:0000313" key="2">
    <source>
        <dbReference type="Proteomes" id="UP000658225"/>
    </source>
</evidence>
<dbReference type="RefSeq" id="WP_192597055.1">
    <property type="nucleotide sequence ID" value="NZ_JADBEL010000001.1"/>
</dbReference>
<protein>
    <submittedName>
        <fullName evidence="1">Uncharacterized protein</fullName>
    </submittedName>
</protein>
<organism evidence="1 2">
    <name type="scientific">Sporosarcina limicola</name>
    <dbReference type="NCBI Taxonomy" id="34101"/>
    <lineage>
        <taxon>Bacteria</taxon>
        <taxon>Bacillati</taxon>
        <taxon>Bacillota</taxon>
        <taxon>Bacilli</taxon>
        <taxon>Bacillales</taxon>
        <taxon>Caryophanaceae</taxon>
        <taxon>Sporosarcina</taxon>
    </lineage>
</organism>
<keyword evidence="2" id="KW-1185">Reference proteome</keyword>
<dbReference type="EMBL" id="JADBEL010000001">
    <property type="protein sequence ID" value="MBE1553241.1"/>
    <property type="molecule type" value="Genomic_DNA"/>
</dbReference>
<dbReference type="PROSITE" id="PS51257">
    <property type="entry name" value="PROKAR_LIPOPROTEIN"/>
    <property type="match status" value="1"/>
</dbReference>